<dbReference type="PANTHER" id="PTHR40037:SF1">
    <property type="entry name" value="PHOSPHOESTERASE SAOUHSC_00951-RELATED"/>
    <property type="match status" value="1"/>
</dbReference>
<evidence type="ECO:0000313" key="1">
    <source>
        <dbReference type="EMBL" id="SHJ31032.1"/>
    </source>
</evidence>
<dbReference type="InterPro" id="IPR009097">
    <property type="entry name" value="Cyclic_Pdiesterase"/>
</dbReference>
<evidence type="ECO:0000313" key="2">
    <source>
        <dbReference type="Proteomes" id="UP000189935"/>
    </source>
</evidence>
<organism evidence="1 2">
    <name type="scientific">Bradyrhizobium lablabi</name>
    <dbReference type="NCBI Taxonomy" id="722472"/>
    <lineage>
        <taxon>Bacteria</taxon>
        <taxon>Pseudomonadati</taxon>
        <taxon>Pseudomonadota</taxon>
        <taxon>Alphaproteobacteria</taxon>
        <taxon>Hyphomicrobiales</taxon>
        <taxon>Nitrobacteraceae</taxon>
        <taxon>Bradyrhizobium</taxon>
    </lineage>
</organism>
<dbReference type="Proteomes" id="UP000189935">
    <property type="component" value="Chromosome I"/>
</dbReference>
<dbReference type="EMBL" id="LT670844">
    <property type="protein sequence ID" value="SHJ31032.1"/>
    <property type="molecule type" value="Genomic_DNA"/>
</dbReference>
<name>A0A1M6I9C1_9BRAD</name>
<dbReference type="GO" id="GO:0016874">
    <property type="term" value="F:ligase activity"/>
    <property type="evidence" value="ECO:0007669"/>
    <property type="project" value="UniProtKB-KW"/>
</dbReference>
<dbReference type="PANTHER" id="PTHR40037">
    <property type="entry name" value="PHOSPHOESTERASE YJCG-RELATED"/>
    <property type="match status" value="1"/>
</dbReference>
<gene>
    <name evidence="1" type="ORF">SAMN05444159_0268</name>
</gene>
<dbReference type="SUPFAM" id="SSF55144">
    <property type="entry name" value="LigT-like"/>
    <property type="match status" value="1"/>
</dbReference>
<proteinExistence type="predicted"/>
<accession>A0A1M6I9C1</accession>
<dbReference type="RefSeq" id="WP_079536269.1">
    <property type="nucleotide sequence ID" value="NZ_LT670844.1"/>
</dbReference>
<dbReference type="Pfam" id="PF13563">
    <property type="entry name" value="2_5_RNA_ligase2"/>
    <property type="match status" value="1"/>
</dbReference>
<protein>
    <submittedName>
        <fullName evidence="1">2'-5' RNA ligase</fullName>
    </submittedName>
</protein>
<dbReference type="Gene3D" id="3.90.1140.10">
    <property type="entry name" value="Cyclic phosphodiesterase"/>
    <property type="match status" value="1"/>
</dbReference>
<keyword evidence="1" id="KW-0436">Ligase</keyword>
<dbReference type="AlphaFoldDB" id="A0A1M6I9C1"/>
<reference evidence="1 2" key="1">
    <citation type="submission" date="2016-11" db="EMBL/GenBank/DDBJ databases">
        <authorList>
            <person name="Jaros S."/>
            <person name="Januszkiewicz K."/>
            <person name="Wedrychowicz H."/>
        </authorList>
    </citation>
    <scope>NUCLEOTIDE SEQUENCE [LARGE SCALE GENOMIC DNA]</scope>
    <source>
        <strain evidence="1 2">GAS499</strain>
    </source>
</reference>
<dbReference type="OrthoDB" id="7210484at2"/>
<dbReference type="InterPro" id="IPR050580">
    <property type="entry name" value="2H_phosphoesterase_YjcG-like"/>
</dbReference>
<sequence length="176" mass="19593">MSPSESALVVLVPEAEAVAKPFRDRYDPSAAAGMPAHITLLYPFKAPCEVDNITLGKLRDCFARFEPIRFSLSAIRRFPIEVLYLAPEPDEPFRQLTLSIWNLFPETPPYRGKWSDIVPHLSVAQLVNEQQIAAVAEDLAKASQGKLPIRAFASKIALMDNRSGRWGIRDLFSLGA</sequence>